<protein>
    <recommendedName>
        <fullName evidence="3">Lipoprotein</fullName>
    </recommendedName>
</protein>
<name>A0ABV6HDI6_9SPHI</name>
<dbReference type="PROSITE" id="PS51257">
    <property type="entry name" value="PROKAR_LIPOPROTEIN"/>
    <property type="match status" value="1"/>
</dbReference>
<sequence length="233" mass="26626">MLVRILSILMFTLVACGGLQKKLDSELVVGVGLLDSAYGSPYLSLDSVAIFRNDSLLTVWLPQNNQRDTLLGYPNAAQYNFKFKNVLGNVVEKSVSVENSQRKNTTLFLDSSDYLKHIDESWIAKLKDTETIKFVFNLQGCFNGGKDSVLLSRNKGAYFLQYGKEERKLNKEDIEYLTKFECELPLLPDQGFCTSTETYTMTYGSLKKEYVDSDCCWNGTQRFFTYFGFKRQN</sequence>
<comment type="caution">
    <text evidence="1">The sequence shown here is derived from an EMBL/GenBank/DDBJ whole genome shotgun (WGS) entry which is preliminary data.</text>
</comment>
<proteinExistence type="predicted"/>
<dbReference type="RefSeq" id="WP_377476555.1">
    <property type="nucleotide sequence ID" value="NZ_JBHLWO010000001.1"/>
</dbReference>
<evidence type="ECO:0000313" key="2">
    <source>
        <dbReference type="Proteomes" id="UP001589774"/>
    </source>
</evidence>
<gene>
    <name evidence="1" type="ORF">ACFFI0_01495</name>
</gene>
<evidence type="ECO:0000313" key="1">
    <source>
        <dbReference type="EMBL" id="MFC0316955.1"/>
    </source>
</evidence>
<reference evidence="1 2" key="1">
    <citation type="submission" date="2024-09" db="EMBL/GenBank/DDBJ databases">
        <authorList>
            <person name="Sun Q."/>
            <person name="Mori K."/>
        </authorList>
    </citation>
    <scope>NUCLEOTIDE SEQUENCE [LARGE SCALE GENOMIC DNA]</scope>
    <source>
        <strain evidence="1 2">CCM 7765</strain>
    </source>
</reference>
<organism evidence="1 2">
    <name type="scientific">Olivibacter oleidegradans</name>
    <dbReference type="NCBI Taxonomy" id="760123"/>
    <lineage>
        <taxon>Bacteria</taxon>
        <taxon>Pseudomonadati</taxon>
        <taxon>Bacteroidota</taxon>
        <taxon>Sphingobacteriia</taxon>
        <taxon>Sphingobacteriales</taxon>
        <taxon>Sphingobacteriaceae</taxon>
        <taxon>Olivibacter</taxon>
    </lineage>
</organism>
<dbReference type="Proteomes" id="UP001589774">
    <property type="component" value="Unassembled WGS sequence"/>
</dbReference>
<accession>A0ABV6HDI6</accession>
<evidence type="ECO:0008006" key="3">
    <source>
        <dbReference type="Google" id="ProtNLM"/>
    </source>
</evidence>
<keyword evidence="2" id="KW-1185">Reference proteome</keyword>
<dbReference type="EMBL" id="JBHLWO010000001">
    <property type="protein sequence ID" value="MFC0316955.1"/>
    <property type="molecule type" value="Genomic_DNA"/>
</dbReference>